<evidence type="ECO:0000313" key="3">
    <source>
        <dbReference type="Proteomes" id="UP001501578"/>
    </source>
</evidence>
<evidence type="ECO:0000313" key="2">
    <source>
        <dbReference type="EMBL" id="GAA0936224.1"/>
    </source>
</evidence>
<organism evidence="2 3">
    <name type="scientific">Nonomuraea longicatena</name>
    <dbReference type="NCBI Taxonomy" id="83682"/>
    <lineage>
        <taxon>Bacteria</taxon>
        <taxon>Bacillati</taxon>
        <taxon>Actinomycetota</taxon>
        <taxon>Actinomycetes</taxon>
        <taxon>Streptosporangiales</taxon>
        <taxon>Streptosporangiaceae</taxon>
        <taxon>Nonomuraea</taxon>
    </lineage>
</organism>
<accession>A0ABP4AKA4</accession>
<name>A0ABP4AKA4_9ACTN</name>
<protein>
    <submittedName>
        <fullName evidence="2">Uncharacterized protein</fullName>
    </submittedName>
</protein>
<comment type="caution">
    <text evidence="2">The sequence shown here is derived from an EMBL/GenBank/DDBJ whole genome shotgun (WGS) entry which is preliminary data.</text>
</comment>
<gene>
    <name evidence="2" type="ORF">GCM10009560_44770</name>
</gene>
<feature type="transmembrane region" description="Helical" evidence="1">
    <location>
        <begin position="48"/>
        <end position="65"/>
    </location>
</feature>
<reference evidence="3" key="1">
    <citation type="journal article" date="2019" name="Int. J. Syst. Evol. Microbiol.">
        <title>The Global Catalogue of Microorganisms (GCM) 10K type strain sequencing project: providing services to taxonomists for standard genome sequencing and annotation.</title>
        <authorList>
            <consortium name="The Broad Institute Genomics Platform"/>
            <consortium name="The Broad Institute Genome Sequencing Center for Infectious Disease"/>
            <person name="Wu L."/>
            <person name="Ma J."/>
        </authorList>
    </citation>
    <scope>NUCLEOTIDE SEQUENCE [LARGE SCALE GENOMIC DNA]</scope>
    <source>
        <strain evidence="3">JCM 11136</strain>
    </source>
</reference>
<keyword evidence="1" id="KW-0812">Transmembrane</keyword>
<keyword evidence="1" id="KW-1133">Transmembrane helix</keyword>
<keyword evidence="3" id="KW-1185">Reference proteome</keyword>
<evidence type="ECO:0000256" key="1">
    <source>
        <dbReference type="SAM" id="Phobius"/>
    </source>
</evidence>
<proteinExistence type="predicted"/>
<sequence>MGEMSLSQRGRDLRDAAARERGFLGDLGKLRSRVGRIWRSTSLPVRRGIAFMWAVGLTAGAAGIAGDLTGTWSALPFLTNLATSITAFFVGAPVALLLLQDVARHIARRTEQDVAITLLRQGARSLGADLEAALVHTQVPYNPSGPGLPSQLPETLARAQSLLQSDTSQADVDAAVRRMVDQWSQDPVLRAVTGGVAGTRSTCVRLRDVVRLRFLQFDLPWPLEGVLDELIETCEGLAAYFGTSGTKRSSTPWTGTGTVLRFDGRRQWSVVRYAAETEVEAALRAADLAGDYLRLLQACVDEAAWFLDPYS</sequence>
<dbReference type="EMBL" id="BAAAHQ010000023">
    <property type="protein sequence ID" value="GAA0936224.1"/>
    <property type="molecule type" value="Genomic_DNA"/>
</dbReference>
<dbReference type="Proteomes" id="UP001501578">
    <property type="component" value="Unassembled WGS sequence"/>
</dbReference>
<feature type="transmembrane region" description="Helical" evidence="1">
    <location>
        <begin position="77"/>
        <end position="99"/>
    </location>
</feature>
<keyword evidence="1" id="KW-0472">Membrane</keyword>